<name>A0A131XSS9_IXORI</name>
<organism evidence="1">
    <name type="scientific">Ixodes ricinus</name>
    <name type="common">Common tick</name>
    <name type="synonym">Acarus ricinus</name>
    <dbReference type="NCBI Taxonomy" id="34613"/>
    <lineage>
        <taxon>Eukaryota</taxon>
        <taxon>Metazoa</taxon>
        <taxon>Ecdysozoa</taxon>
        <taxon>Arthropoda</taxon>
        <taxon>Chelicerata</taxon>
        <taxon>Arachnida</taxon>
        <taxon>Acari</taxon>
        <taxon>Parasitiformes</taxon>
        <taxon>Ixodida</taxon>
        <taxon>Ixodoidea</taxon>
        <taxon>Ixodidae</taxon>
        <taxon>Ixodinae</taxon>
        <taxon>Ixodes</taxon>
    </lineage>
</organism>
<dbReference type="EMBL" id="GEFM01007070">
    <property type="protein sequence ID" value="JAP68726.1"/>
    <property type="molecule type" value="mRNA"/>
</dbReference>
<sequence length="97" mass="11271">AHISRVVAKWQQTTSQKPERHAVGCRMSRFWLVEEMLAKNTSERQCRCRRGVPTPGCRSFRGLSHWRATCRRTGVCHMHHRCWDAARIATVDSMAHL</sequence>
<protein>
    <submittedName>
        <fullName evidence="1">Uncharacterized protein</fullName>
    </submittedName>
</protein>
<reference evidence="1" key="1">
    <citation type="submission" date="2016-02" db="EMBL/GenBank/DDBJ databases">
        <title>RNAseq analyses of the midgut from blood- or serum-fed Ixodes ricinus ticks.</title>
        <authorList>
            <person name="Perner J."/>
            <person name="Provaznik J."/>
            <person name="Schrenkova J."/>
            <person name="Urbanova V."/>
            <person name="Ribeiro J.M."/>
            <person name="Kopacek P."/>
        </authorList>
    </citation>
    <scope>NUCLEOTIDE SEQUENCE</scope>
    <source>
        <tissue evidence="1">Gut</tissue>
    </source>
</reference>
<feature type="non-terminal residue" evidence="1">
    <location>
        <position position="1"/>
    </location>
</feature>
<proteinExistence type="evidence at transcript level"/>
<evidence type="ECO:0000313" key="1">
    <source>
        <dbReference type="EMBL" id="JAP68726.1"/>
    </source>
</evidence>
<dbReference type="AlphaFoldDB" id="A0A131XSS9"/>
<accession>A0A131XSS9</accession>